<evidence type="ECO:0000313" key="7">
    <source>
        <dbReference type="Proteomes" id="UP000460718"/>
    </source>
</evidence>
<organism evidence="1 7">
    <name type="scientific">Phytophthora fragariae</name>
    <dbReference type="NCBI Taxonomy" id="53985"/>
    <lineage>
        <taxon>Eukaryota</taxon>
        <taxon>Sar</taxon>
        <taxon>Stramenopiles</taxon>
        <taxon>Oomycota</taxon>
        <taxon>Peronosporomycetes</taxon>
        <taxon>Peronosporales</taxon>
        <taxon>Peronosporaceae</taxon>
        <taxon>Phytophthora</taxon>
    </lineage>
</organism>
<sequence>MFTPSPKVSVSTRIDRVDLALQGAVESGRGRWSDKSLYFILGNKLMENAAKWWVDIDHSLPETKRTWTNLKKALLRRYGEKLDKSAAEWRVSMRRMMPGETHADFAAGLRDVTTKNLVKQSPKPRTLEEAVDKATEIDDPMDNVAQGMINIGQAWTTAPSRYVIPMSGTTGETNVIAGISGPLPTERMGGTGGEAMLRSDVEHVALFTNPQCLLGDLGSAGGARVEWEVLV</sequence>
<dbReference type="EMBL" id="QXGD01000556">
    <property type="protein sequence ID" value="KAE9234200.1"/>
    <property type="molecule type" value="Genomic_DNA"/>
</dbReference>
<dbReference type="Proteomes" id="UP000476176">
    <property type="component" value="Unassembled WGS sequence"/>
</dbReference>
<evidence type="ECO:0000313" key="6">
    <source>
        <dbReference type="Proteomes" id="UP000440367"/>
    </source>
</evidence>
<keyword evidence="5" id="KW-1185">Reference proteome</keyword>
<evidence type="ECO:0000313" key="1">
    <source>
        <dbReference type="EMBL" id="KAE9010479.1"/>
    </source>
</evidence>
<dbReference type="OrthoDB" id="125199at2759"/>
<evidence type="ECO:0000313" key="5">
    <source>
        <dbReference type="Proteomes" id="UP000433483"/>
    </source>
</evidence>
<dbReference type="Proteomes" id="UP000433483">
    <property type="component" value="Unassembled WGS sequence"/>
</dbReference>
<dbReference type="Proteomes" id="UP000460718">
    <property type="component" value="Unassembled WGS sequence"/>
</dbReference>
<evidence type="ECO:0000313" key="8">
    <source>
        <dbReference type="Proteomes" id="UP000476176"/>
    </source>
</evidence>
<accession>A0A6A3KUE6</accession>
<name>A0A6A3KUE6_9STRA</name>
<comment type="caution">
    <text evidence="1">The sequence shown here is derived from an EMBL/GenBank/DDBJ whole genome shotgun (WGS) entry which is preliminary data.</text>
</comment>
<dbReference type="EMBL" id="QXFW01000497">
    <property type="protein sequence ID" value="KAE9010479.1"/>
    <property type="molecule type" value="Genomic_DNA"/>
</dbReference>
<dbReference type="Proteomes" id="UP000440367">
    <property type="component" value="Unassembled WGS sequence"/>
</dbReference>
<evidence type="ECO:0000313" key="2">
    <source>
        <dbReference type="EMBL" id="KAE9203531.1"/>
    </source>
</evidence>
<dbReference type="AlphaFoldDB" id="A0A6A3KUE6"/>
<evidence type="ECO:0000313" key="4">
    <source>
        <dbReference type="EMBL" id="KAE9234781.1"/>
    </source>
</evidence>
<evidence type="ECO:0000313" key="3">
    <source>
        <dbReference type="EMBL" id="KAE9234200.1"/>
    </source>
</evidence>
<proteinExistence type="predicted"/>
<dbReference type="EMBL" id="QXGB01000820">
    <property type="protein sequence ID" value="KAE9203531.1"/>
    <property type="molecule type" value="Genomic_DNA"/>
</dbReference>
<evidence type="ECO:0008006" key="9">
    <source>
        <dbReference type="Google" id="ProtNLM"/>
    </source>
</evidence>
<gene>
    <name evidence="3" type="ORF">PF002_g11863</name>
    <name evidence="4" type="ORF">PF004_g9293</name>
    <name evidence="2" type="ORF">PF005_g14147</name>
    <name evidence="1" type="ORF">PF011_g9813</name>
</gene>
<dbReference type="EMBL" id="QXGC01000451">
    <property type="protein sequence ID" value="KAE9234781.1"/>
    <property type="molecule type" value="Genomic_DNA"/>
</dbReference>
<protein>
    <recommendedName>
        <fullName evidence="9">Retrotransposon gag domain-containing protein</fullName>
    </recommendedName>
</protein>
<reference evidence="7 8" key="1">
    <citation type="submission" date="2018-09" db="EMBL/GenBank/DDBJ databases">
        <title>Genomic investigation of the strawberry pathogen Phytophthora fragariae indicates pathogenicity is determined by transcriptional variation in three key races.</title>
        <authorList>
            <person name="Adams T.M."/>
            <person name="Armitage A.D."/>
            <person name="Sobczyk M.K."/>
            <person name="Bates H.J."/>
            <person name="Dunwell J.M."/>
            <person name="Nellist C.F."/>
            <person name="Harrison R.J."/>
        </authorList>
    </citation>
    <scope>NUCLEOTIDE SEQUENCE [LARGE SCALE GENOMIC DNA]</scope>
    <source>
        <strain evidence="3 6">BC-1</strain>
        <strain evidence="4 8">BC-23</strain>
        <strain evidence="2 5">NOV-27</strain>
        <strain evidence="1 7">SCRP245</strain>
    </source>
</reference>